<evidence type="ECO:0000313" key="3">
    <source>
        <dbReference type="Proteomes" id="UP001597180"/>
    </source>
</evidence>
<feature type="transmembrane region" description="Helical" evidence="1">
    <location>
        <begin position="36"/>
        <end position="55"/>
    </location>
</feature>
<feature type="transmembrane region" description="Helical" evidence="1">
    <location>
        <begin position="91"/>
        <end position="113"/>
    </location>
</feature>
<keyword evidence="1" id="KW-1133">Transmembrane helix</keyword>
<dbReference type="RefSeq" id="WP_192701868.1">
    <property type="nucleotide sequence ID" value="NZ_BAABJG010000051.1"/>
</dbReference>
<dbReference type="InterPro" id="IPR058247">
    <property type="entry name" value="DUF1453"/>
</dbReference>
<dbReference type="Proteomes" id="UP001597180">
    <property type="component" value="Unassembled WGS sequence"/>
</dbReference>
<evidence type="ECO:0000256" key="1">
    <source>
        <dbReference type="SAM" id="Phobius"/>
    </source>
</evidence>
<evidence type="ECO:0000313" key="2">
    <source>
        <dbReference type="EMBL" id="MFD1225009.1"/>
    </source>
</evidence>
<feature type="transmembrane region" description="Helical" evidence="1">
    <location>
        <begin position="141"/>
        <end position="162"/>
    </location>
</feature>
<accession>A0ABW3UXL2</accession>
<sequence length="165" mass="18838">MQHMGPTLGIVLLVGFMIYRRTKRTIGLQKIVRSRLMFRIILFSLLGCVFLYLGVLHPINLIADGVGLVCGLVLAHYAIKHTQFEQQSDGMYYRTHLWVNMAVLALLVGRIAYRLLVMQSLGPDAYDPSANPMQMYGKDPWTIGIFFVLVSYYIRFFTFLLAKGK</sequence>
<feature type="transmembrane region" description="Helical" evidence="1">
    <location>
        <begin position="61"/>
        <end position="79"/>
    </location>
</feature>
<keyword evidence="3" id="KW-1185">Reference proteome</keyword>
<organism evidence="2 3">
    <name type="scientific">Paenibacillus vulneris</name>
    <dbReference type="NCBI Taxonomy" id="1133364"/>
    <lineage>
        <taxon>Bacteria</taxon>
        <taxon>Bacillati</taxon>
        <taxon>Bacillota</taxon>
        <taxon>Bacilli</taxon>
        <taxon>Bacillales</taxon>
        <taxon>Paenibacillaceae</taxon>
        <taxon>Paenibacillus</taxon>
    </lineage>
</organism>
<comment type="caution">
    <text evidence="2">The sequence shown here is derived from an EMBL/GenBank/DDBJ whole genome shotgun (WGS) entry which is preliminary data.</text>
</comment>
<name>A0ABW3UXL2_9BACL</name>
<gene>
    <name evidence="2" type="ORF">ACFQ4B_33440</name>
</gene>
<dbReference type="EMBL" id="JBHTLU010000054">
    <property type="protein sequence ID" value="MFD1225009.1"/>
    <property type="molecule type" value="Genomic_DNA"/>
</dbReference>
<reference evidence="3" key="1">
    <citation type="journal article" date="2019" name="Int. J. Syst. Evol. Microbiol.">
        <title>The Global Catalogue of Microorganisms (GCM) 10K type strain sequencing project: providing services to taxonomists for standard genome sequencing and annotation.</title>
        <authorList>
            <consortium name="The Broad Institute Genomics Platform"/>
            <consortium name="The Broad Institute Genome Sequencing Center for Infectious Disease"/>
            <person name="Wu L."/>
            <person name="Ma J."/>
        </authorList>
    </citation>
    <scope>NUCLEOTIDE SEQUENCE [LARGE SCALE GENOMIC DNA]</scope>
    <source>
        <strain evidence="3">CCUG 53270</strain>
    </source>
</reference>
<protein>
    <submittedName>
        <fullName evidence="2">CcdC protein domain-containing protein</fullName>
    </submittedName>
</protein>
<keyword evidence="1" id="KW-0472">Membrane</keyword>
<keyword evidence="1" id="KW-0812">Transmembrane</keyword>
<proteinExistence type="predicted"/>
<feature type="transmembrane region" description="Helical" evidence="1">
    <location>
        <begin position="6"/>
        <end position="22"/>
    </location>
</feature>
<dbReference type="Pfam" id="PF07301">
    <property type="entry name" value="DUF1453"/>
    <property type="match status" value="1"/>
</dbReference>